<organism evidence="3 4">
    <name type="scientific">Dillenia turbinata</name>
    <dbReference type="NCBI Taxonomy" id="194707"/>
    <lineage>
        <taxon>Eukaryota</taxon>
        <taxon>Viridiplantae</taxon>
        <taxon>Streptophyta</taxon>
        <taxon>Embryophyta</taxon>
        <taxon>Tracheophyta</taxon>
        <taxon>Spermatophyta</taxon>
        <taxon>Magnoliopsida</taxon>
        <taxon>eudicotyledons</taxon>
        <taxon>Gunneridae</taxon>
        <taxon>Pentapetalae</taxon>
        <taxon>Dilleniales</taxon>
        <taxon>Dilleniaceae</taxon>
        <taxon>Dillenia</taxon>
    </lineage>
</organism>
<dbReference type="InterPro" id="IPR035979">
    <property type="entry name" value="RBD_domain_sf"/>
</dbReference>
<evidence type="ECO:0000256" key="1">
    <source>
        <dbReference type="PROSITE-ProRule" id="PRU00176"/>
    </source>
</evidence>
<dbReference type="SMART" id="SM00360">
    <property type="entry name" value="RRM"/>
    <property type="match status" value="1"/>
</dbReference>
<proteinExistence type="predicted"/>
<gene>
    <name evidence="3" type="ORF">RJ641_012115</name>
</gene>
<dbReference type="EMBL" id="JBAMMX010000019">
    <property type="protein sequence ID" value="KAK6921608.1"/>
    <property type="molecule type" value="Genomic_DNA"/>
</dbReference>
<dbReference type="PANTHER" id="PTHR32343">
    <property type="entry name" value="SERINE/ARGININE-RICH SPLICING FACTOR"/>
    <property type="match status" value="1"/>
</dbReference>
<dbReference type="PROSITE" id="PS50102">
    <property type="entry name" value="RRM"/>
    <property type="match status" value="1"/>
</dbReference>
<keyword evidence="4" id="KW-1185">Reference proteome</keyword>
<keyword evidence="1" id="KW-0694">RNA-binding</keyword>
<name>A0AAN8UR16_9MAGN</name>
<dbReference type="InterPro" id="IPR012677">
    <property type="entry name" value="Nucleotide-bd_a/b_plait_sf"/>
</dbReference>
<reference evidence="3 4" key="1">
    <citation type="submission" date="2023-12" db="EMBL/GenBank/DDBJ databases">
        <title>A high-quality genome assembly for Dillenia turbinata (Dilleniales).</title>
        <authorList>
            <person name="Chanderbali A."/>
        </authorList>
    </citation>
    <scope>NUCLEOTIDE SEQUENCE [LARGE SCALE GENOMIC DNA]</scope>
    <source>
        <strain evidence="3">LSX21</strain>
        <tissue evidence="3">Leaf</tissue>
    </source>
</reference>
<dbReference type="AlphaFoldDB" id="A0AAN8UR16"/>
<evidence type="ECO:0000259" key="2">
    <source>
        <dbReference type="PROSITE" id="PS50102"/>
    </source>
</evidence>
<feature type="domain" description="RRM" evidence="2">
    <location>
        <begin position="53"/>
        <end position="127"/>
    </location>
</feature>
<sequence length="402" mass="44253">MTYELPVSSLMDREISEDHLHEKVPVNQNAYSIGVVSEPTNASNWTINVSDIRTIKVSNISLAASERDIKEFFSFSGDIQHLEMQRESEMTQLAYVTFKNLQGADTAMLLSGAFIADLPISICPAVNYQLPTDAPLLTPDHQKIVVANSAVHKAEDAVSSMLARGYVMGKDALSKARAFDEQHNLTSNASATVASIDYKIGLSEKLSMGAAAVNEKIREMDERFQVFERTKSALAAAQQKGSNAGSAMMSNRYVSTGASWFSSAYDAVAKAAGDVGLMTREKVEKAEEERKEVIYRERTGMVRDFAQIHLDDSAAGEPPLLQEGEQIMKIPISWRRPCGRLIWHFTRDGLYSVKNGYRVSRRQEGSKGSRVQRASCGQKTDVSVDLDEAMAARLGVQPALET</sequence>
<dbReference type="Gene3D" id="3.30.70.330">
    <property type="match status" value="1"/>
</dbReference>
<dbReference type="PANTHER" id="PTHR32343:SF29">
    <property type="entry name" value="RNA-BINDING (RRM_RBD_RNP MOTIFS) FAMILY PROTEIN"/>
    <property type="match status" value="1"/>
</dbReference>
<protein>
    <submittedName>
        <fullName evidence="3">RNA recognition motif domain</fullName>
    </submittedName>
</protein>
<feature type="non-terminal residue" evidence="3">
    <location>
        <position position="402"/>
    </location>
</feature>
<evidence type="ECO:0000313" key="4">
    <source>
        <dbReference type="Proteomes" id="UP001370490"/>
    </source>
</evidence>
<dbReference type="GO" id="GO:0003723">
    <property type="term" value="F:RNA binding"/>
    <property type="evidence" value="ECO:0007669"/>
    <property type="project" value="UniProtKB-UniRule"/>
</dbReference>
<accession>A0AAN8UR16</accession>
<dbReference type="SUPFAM" id="SSF54928">
    <property type="entry name" value="RNA-binding domain, RBD"/>
    <property type="match status" value="1"/>
</dbReference>
<comment type="caution">
    <text evidence="3">The sequence shown here is derived from an EMBL/GenBank/DDBJ whole genome shotgun (WGS) entry which is preliminary data.</text>
</comment>
<dbReference type="InterPro" id="IPR000504">
    <property type="entry name" value="RRM_dom"/>
</dbReference>
<dbReference type="Pfam" id="PF00076">
    <property type="entry name" value="RRM_1"/>
    <property type="match status" value="1"/>
</dbReference>
<evidence type="ECO:0000313" key="3">
    <source>
        <dbReference type="EMBL" id="KAK6921608.1"/>
    </source>
</evidence>
<dbReference type="Proteomes" id="UP001370490">
    <property type="component" value="Unassembled WGS sequence"/>
</dbReference>